<feature type="transmembrane region" description="Helical" evidence="1">
    <location>
        <begin position="155"/>
        <end position="181"/>
    </location>
</feature>
<organism evidence="2 3">
    <name type="scientific">Neolewinella antarctica</name>
    <dbReference type="NCBI Taxonomy" id="442734"/>
    <lineage>
        <taxon>Bacteria</taxon>
        <taxon>Pseudomonadati</taxon>
        <taxon>Bacteroidota</taxon>
        <taxon>Saprospiria</taxon>
        <taxon>Saprospirales</taxon>
        <taxon>Lewinellaceae</taxon>
        <taxon>Neolewinella</taxon>
    </lineage>
</organism>
<dbReference type="Proteomes" id="UP000770785">
    <property type="component" value="Unassembled WGS sequence"/>
</dbReference>
<dbReference type="EMBL" id="JAATJH010000002">
    <property type="protein sequence ID" value="NJC26458.1"/>
    <property type="molecule type" value="Genomic_DNA"/>
</dbReference>
<evidence type="ECO:0000313" key="3">
    <source>
        <dbReference type="Proteomes" id="UP000770785"/>
    </source>
</evidence>
<feature type="transmembrane region" description="Helical" evidence="1">
    <location>
        <begin position="83"/>
        <end position="103"/>
    </location>
</feature>
<reference evidence="2 3" key="1">
    <citation type="submission" date="2020-03" db="EMBL/GenBank/DDBJ databases">
        <title>Genomic Encyclopedia of Type Strains, Phase IV (KMG-IV): sequencing the most valuable type-strain genomes for metagenomic binning, comparative biology and taxonomic classification.</title>
        <authorList>
            <person name="Goeker M."/>
        </authorList>
    </citation>
    <scope>NUCLEOTIDE SEQUENCE [LARGE SCALE GENOMIC DNA]</scope>
    <source>
        <strain evidence="2 3">DSM 105096</strain>
    </source>
</reference>
<sequence>MTLDKLLDEFYLTNGIPQDGGIEDDTFQMKVFFVILTLPNPVFRKELTHIHDIQHVLNDCDTSWRGEGFISGWEVGTEFWKRFPINIFILWAFGYSLWLHPAAVHGGFKKGLNSVGVVDLGISKEDFMNMELDRLVELTTSPRRTEMGAWQWAQFLWWCLVSQVILLFPIAILIAGISWLINL</sequence>
<gene>
    <name evidence="2" type="ORF">GGR27_001957</name>
</gene>
<keyword evidence="1" id="KW-0472">Membrane</keyword>
<comment type="caution">
    <text evidence="2">The sequence shown here is derived from an EMBL/GenBank/DDBJ whole genome shotgun (WGS) entry which is preliminary data.</text>
</comment>
<keyword evidence="1" id="KW-1133">Transmembrane helix</keyword>
<name>A0ABX0XBZ8_9BACT</name>
<keyword evidence="3" id="KW-1185">Reference proteome</keyword>
<evidence type="ECO:0000256" key="1">
    <source>
        <dbReference type="SAM" id="Phobius"/>
    </source>
</evidence>
<protein>
    <submittedName>
        <fullName evidence="2">Uncharacterized protein</fullName>
    </submittedName>
</protein>
<evidence type="ECO:0000313" key="2">
    <source>
        <dbReference type="EMBL" id="NJC26458.1"/>
    </source>
</evidence>
<dbReference type="RefSeq" id="WP_168037198.1">
    <property type="nucleotide sequence ID" value="NZ_JAATJH010000002.1"/>
</dbReference>
<proteinExistence type="predicted"/>
<accession>A0ABX0XBZ8</accession>
<keyword evidence="1" id="KW-0812">Transmembrane</keyword>